<dbReference type="InterPro" id="IPR002182">
    <property type="entry name" value="NB-ARC"/>
</dbReference>
<dbReference type="Gene3D" id="3.40.50.300">
    <property type="entry name" value="P-loop containing nucleotide triphosphate hydrolases"/>
    <property type="match status" value="1"/>
</dbReference>
<dbReference type="OMA" id="IAMEVEP"/>
<dbReference type="InterPro" id="IPR027417">
    <property type="entry name" value="P-loop_NTPase"/>
</dbReference>
<dbReference type="GO" id="GO:0043531">
    <property type="term" value="F:ADP binding"/>
    <property type="evidence" value="ECO:0007669"/>
    <property type="project" value="InterPro"/>
</dbReference>
<organism evidence="5 6">
    <name type="scientific">Phaseolus vulgaris</name>
    <name type="common">Kidney bean</name>
    <name type="synonym">French bean</name>
    <dbReference type="NCBI Taxonomy" id="3885"/>
    <lineage>
        <taxon>Eukaryota</taxon>
        <taxon>Viridiplantae</taxon>
        <taxon>Streptophyta</taxon>
        <taxon>Embryophyta</taxon>
        <taxon>Tracheophyta</taxon>
        <taxon>Spermatophyta</taxon>
        <taxon>Magnoliopsida</taxon>
        <taxon>eudicotyledons</taxon>
        <taxon>Gunneridae</taxon>
        <taxon>Pentapetalae</taxon>
        <taxon>rosids</taxon>
        <taxon>fabids</taxon>
        <taxon>Fabales</taxon>
        <taxon>Fabaceae</taxon>
        <taxon>Papilionoideae</taxon>
        <taxon>50 kb inversion clade</taxon>
        <taxon>NPAAA clade</taxon>
        <taxon>indigoferoid/millettioid clade</taxon>
        <taxon>Phaseoleae</taxon>
        <taxon>Phaseolus</taxon>
    </lineage>
</organism>
<dbReference type="PRINTS" id="PR00364">
    <property type="entry name" value="DISEASERSIST"/>
</dbReference>
<gene>
    <name evidence="5" type="ORF">PHAVU_010G028200g</name>
</gene>
<dbReference type="AlphaFoldDB" id="V7ANP0"/>
<dbReference type="Gene3D" id="3.80.10.10">
    <property type="entry name" value="Ribonuclease Inhibitor"/>
    <property type="match status" value="1"/>
</dbReference>
<dbReference type="SMART" id="SM00255">
    <property type="entry name" value="TIR"/>
    <property type="match status" value="1"/>
</dbReference>
<dbReference type="PANTHER" id="PTHR11017">
    <property type="entry name" value="LEUCINE-RICH REPEAT-CONTAINING PROTEIN"/>
    <property type="match status" value="1"/>
</dbReference>
<dbReference type="InterPro" id="IPR000157">
    <property type="entry name" value="TIR_dom"/>
</dbReference>
<keyword evidence="2" id="KW-0677">Repeat</keyword>
<keyword evidence="1" id="KW-0433">Leucine-rich repeat</keyword>
<dbReference type="FunFam" id="3.40.50.10140:FF:000007">
    <property type="entry name" value="Disease resistance protein (TIR-NBS-LRR class)"/>
    <property type="match status" value="1"/>
</dbReference>
<dbReference type="EMBL" id="CM002297">
    <property type="protein sequence ID" value="ESW06198.1"/>
    <property type="molecule type" value="Genomic_DNA"/>
</dbReference>
<keyword evidence="6" id="KW-1185">Reference proteome</keyword>
<dbReference type="InterPro" id="IPR042197">
    <property type="entry name" value="Apaf_helical"/>
</dbReference>
<evidence type="ECO:0000256" key="2">
    <source>
        <dbReference type="ARBA" id="ARBA00022737"/>
    </source>
</evidence>
<dbReference type="PROSITE" id="PS50104">
    <property type="entry name" value="TIR"/>
    <property type="match status" value="1"/>
</dbReference>
<dbReference type="InterPro" id="IPR058192">
    <property type="entry name" value="WHD_ROQ1-like"/>
</dbReference>
<accession>V7ANP0</accession>
<proteinExistence type="predicted"/>
<dbReference type="PANTHER" id="PTHR11017:SF560">
    <property type="entry name" value="RESISTANCE PROTEIN (TIR-NBS-LRR CLASS), PUTATIVE-RELATED"/>
    <property type="match status" value="1"/>
</dbReference>
<name>V7ANP0_PHAVU</name>
<evidence type="ECO:0000313" key="6">
    <source>
        <dbReference type="Proteomes" id="UP000000226"/>
    </source>
</evidence>
<dbReference type="GO" id="GO:0007165">
    <property type="term" value="P:signal transduction"/>
    <property type="evidence" value="ECO:0007669"/>
    <property type="project" value="InterPro"/>
</dbReference>
<dbReference type="Gene3D" id="1.10.8.430">
    <property type="entry name" value="Helical domain of apoptotic protease-activating factors"/>
    <property type="match status" value="1"/>
</dbReference>
<dbReference type="Pfam" id="PF00931">
    <property type="entry name" value="NB-ARC"/>
    <property type="match status" value="1"/>
</dbReference>
<dbReference type="Pfam" id="PF01582">
    <property type="entry name" value="TIR"/>
    <property type="match status" value="1"/>
</dbReference>
<evidence type="ECO:0000259" key="4">
    <source>
        <dbReference type="PROSITE" id="PS50104"/>
    </source>
</evidence>
<reference evidence="6" key="1">
    <citation type="journal article" date="2014" name="Nat. Genet.">
        <title>A reference genome for common bean and genome-wide analysis of dual domestications.</title>
        <authorList>
            <person name="Schmutz J."/>
            <person name="McClean P.E."/>
            <person name="Mamidi S."/>
            <person name="Wu G.A."/>
            <person name="Cannon S.B."/>
            <person name="Grimwood J."/>
            <person name="Jenkins J."/>
            <person name="Shu S."/>
            <person name="Song Q."/>
            <person name="Chavarro C."/>
            <person name="Torres-Torres M."/>
            <person name="Geffroy V."/>
            <person name="Moghaddam S.M."/>
            <person name="Gao D."/>
            <person name="Abernathy B."/>
            <person name="Barry K."/>
            <person name="Blair M."/>
            <person name="Brick M.A."/>
            <person name="Chovatia M."/>
            <person name="Gepts P."/>
            <person name="Goodstein D.M."/>
            <person name="Gonzales M."/>
            <person name="Hellsten U."/>
            <person name="Hyten D.L."/>
            <person name="Jia G."/>
            <person name="Kelly J.D."/>
            <person name="Kudrna D."/>
            <person name="Lee R."/>
            <person name="Richard M.M."/>
            <person name="Miklas P.N."/>
            <person name="Osorno J.M."/>
            <person name="Rodrigues J."/>
            <person name="Thareau V."/>
            <person name="Urrea C.A."/>
            <person name="Wang M."/>
            <person name="Yu Y."/>
            <person name="Zhang M."/>
            <person name="Wing R.A."/>
            <person name="Cregan P.B."/>
            <person name="Rokhsar D.S."/>
            <person name="Jackson S.A."/>
        </authorList>
    </citation>
    <scope>NUCLEOTIDE SEQUENCE [LARGE SCALE GENOMIC DNA]</scope>
    <source>
        <strain evidence="6">cv. G19833</strain>
    </source>
</reference>
<dbReference type="SUPFAM" id="SSF52540">
    <property type="entry name" value="P-loop containing nucleoside triphosphate hydrolases"/>
    <property type="match status" value="1"/>
</dbReference>
<dbReference type="InterPro" id="IPR032675">
    <property type="entry name" value="LRR_dom_sf"/>
</dbReference>
<dbReference type="SMR" id="V7ANP0"/>
<dbReference type="OrthoDB" id="1901675at2759"/>
<dbReference type="Gramene" id="ESW06198">
    <property type="protein sequence ID" value="ESW06198"/>
    <property type="gene ID" value="PHAVU_010G028200g"/>
</dbReference>
<evidence type="ECO:0000256" key="3">
    <source>
        <dbReference type="ARBA" id="ARBA00023027"/>
    </source>
</evidence>
<keyword evidence="3" id="KW-0520">NAD</keyword>
<dbReference type="Gene3D" id="3.40.50.10140">
    <property type="entry name" value="Toll/interleukin-1 receptor homology (TIR) domain"/>
    <property type="match status" value="1"/>
</dbReference>
<dbReference type="Proteomes" id="UP000000226">
    <property type="component" value="Chromosome 10"/>
</dbReference>
<dbReference type="InterPro" id="IPR044974">
    <property type="entry name" value="Disease_R_plants"/>
</dbReference>
<feature type="domain" description="TIR" evidence="4">
    <location>
        <begin position="24"/>
        <end position="193"/>
    </location>
</feature>
<sequence>MECVVSASAAASSSSSSSKSKTHWRYDVFLNFRGGDTRSTFVSHLHSALSNAGVHTFIDAGLDKGQNLGPELLRAIEGSQIAIVVFSKNYAESGWCLDELAKIAECHRSQGQVVVPIFYDVAPSVVRKQTGAFGKAMEAVAVRTFPSKILLDSLVRWSDALYQVANFTGWDMRQCRDEAEEVKKIVKGVLAELDNTLLSITQFPVGLESRVKEVIMFIENQSNKGCKIGIWGMGGLGKTTTAKAIYNQIRRKYVHRSFIESIRQVCEQESKGYIHLQEQLLLDVLKTEMKVNSTAAGTTLIEERLRGKSTLLVLDDVTKFEQVHALCGNCKWISSGSVFMVTSRDIRLLHLLEVDYIYKVEEMNENESLELFSWHAFREVTPTQDFIELSRNVVSYCGELPLALEVLGSYLHKRTKQDWKSVLSKLRIIPNDHVQEKLRISFDGLQDEMERDIFLDICCFFIGKERGYVTEILNSCGLHADIGITVLIERSLVRIEENNKLGMHDLVRDMGREIIRHSSPKDPGKRSRLWFHEDVLDVLTNNTGRDTIEGLALKLHGTGRDCFEASAFKEMKRLKLLKLDSVQLTGSFAHLSKQLRWICWRGFPLKYIPVNFYQRSVVAINLKHSNLKLVWKETQLLECLKILNLSHSKNLTTTPDFSKLPNLEKLILKDCPNLCKLDKSIGDLCKLLLINLKDCTSLSNLPRRTYKLKSVKTLILSGCLKMDRLDEDIVQMESLTTLIAENIAVKQVPFSIVRSKSIGYISLCGHEGLSRNVFPSIIWSWMSPKLNPLSGIYLCSSMSSTLTSIDVQSNNMGDLASTLRSLSKLRSVLLHCDTEFQLSKELRTILDDVHDVSSIKLETRSNKSQITMHSLRPYLIGIGSYHEVFNTLNKSISEGLSTIESCDVFLPGDNYPFWLTHTGEGHSVFFKVPQDHNCLMKGMLVCVVYLSPPEKVAKKCLLSVLIVNYTKCTIQIYKRDTVISFNEEDWKGIISQLGFGDQVEIFVTFGHGLIVMKMAIYLLFTESTDMQMNPSLEPKENTLLRFLKRIVMCDYW</sequence>
<evidence type="ECO:0000313" key="5">
    <source>
        <dbReference type="EMBL" id="ESW06198.1"/>
    </source>
</evidence>
<dbReference type="InterPro" id="IPR035897">
    <property type="entry name" value="Toll_tir_struct_dom_sf"/>
</dbReference>
<dbReference type="GO" id="GO:0006952">
    <property type="term" value="P:defense response"/>
    <property type="evidence" value="ECO:0007669"/>
    <property type="project" value="InterPro"/>
</dbReference>
<dbReference type="eggNOG" id="ENOG502QQJE">
    <property type="taxonomic scope" value="Eukaryota"/>
</dbReference>
<dbReference type="SUPFAM" id="SSF52200">
    <property type="entry name" value="Toll/Interleukin receptor TIR domain"/>
    <property type="match status" value="1"/>
</dbReference>
<dbReference type="SUPFAM" id="SSF52058">
    <property type="entry name" value="L domain-like"/>
    <property type="match status" value="1"/>
</dbReference>
<protein>
    <recommendedName>
        <fullName evidence="4">TIR domain-containing protein</fullName>
    </recommendedName>
</protein>
<evidence type="ECO:0000256" key="1">
    <source>
        <dbReference type="ARBA" id="ARBA00022614"/>
    </source>
</evidence>
<dbReference type="Pfam" id="PF23282">
    <property type="entry name" value="WHD_ROQ1"/>
    <property type="match status" value="1"/>
</dbReference>